<dbReference type="NCBIfam" id="TIGR02937">
    <property type="entry name" value="sigma70-ECF"/>
    <property type="match status" value="1"/>
</dbReference>
<evidence type="ECO:0000256" key="2">
    <source>
        <dbReference type="ARBA" id="ARBA00023015"/>
    </source>
</evidence>
<dbReference type="InterPro" id="IPR036388">
    <property type="entry name" value="WH-like_DNA-bd_sf"/>
</dbReference>
<dbReference type="Gene3D" id="1.10.1740.10">
    <property type="match status" value="1"/>
</dbReference>
<dbReference type="Gene3D" id="1.10.10.10">
    <property type="entry name" value="Winged helix-like DNA-binding domain superfamily/Winged helix DNA-binding domain"/>
    <property type="match status" value="1"/>
</dbReference>
<sequence length="259" mass="29697">MSREALSKMSFEELLQRARAGEASAFDELFRRSKPTLDKWATRRRGWPPPGGARPSDISQDSSLLVLRGFSSFRGGTAGEWFGWLKKIFRNHLTQASRAAHSQKREAPGFVSIDSAEAAKTASRDRTPSQLTARREEWHRLFVCIHELPKDERTAIKLHHLKELSVAEIARHMERTESSVTGLLYRGWKRVQTRMNEEQDSGTGDLGEAAMAFMAYLRLRDSSEEVDLEAFIARHPTCADELRDMIHWIERLQTYRPSK</sequence>
<dbReference type="PANTHER" id="PTHR43133:SF51">
    <property type="entry name" value="RNA POLYMERASE SIGMA FACTOR"/>
    <property type="match status" value="1"/>
</dbReference>
<dbReference type="InterPro" id="IPR014284">
    <property type="entry name" value="RNA_pol_sigma-70_dom"/>
</dbReference>
<organism evidence="6 7">
    <name type="scientific">Hyalangium rubrum</name>
    <dbReference type="NCBI Taxonomy" id="3103134"/>
    <lineage>
        <taxon>Bacteria</taxon>
        <taxon>Pseudomonadati</taxon>
        <taxon>Myxococcota</taxon>
        <taxon>Myxococcia</taxon>
        <taxon>Myxococcales</taxon>
        <taxon>Cystobacterineae</taxon>
        <taxon>Archangiaceae</taxon>
        <taxon>Hyalangium</taxon>
    </lineage>
</organism>
<dbReference type="SUPFAM" id="SSF88659">
    <property type="entry name" value="Sigma3 and sigma4 domains of RNA polymerase sigma factors"/>
    <property type="match status" value="1"/>
</dbReference>
<evidence type="ECO:0000313" key="7">
    <source>
        <dbReference type="Proteomes" id="UP001291309"/>
    </source>
</evidence>
<reference evidence="6 7" key="1">
    <citation type="submission" date="2023-12" db="EMBL/GenBank/DDBJ databases">
        <title>the genome sequence of Hyalangium sp. s54d21.</title>
        <authorList>
            <person name="Zhang X."/>
        </authorList>
    </citation>
    <scope>NUCLEOTIDE SEQUENCE [LARGE SCALE GENOMIC DNA]</scope>
    <source>
        <strain evidence="7">s54d21</strain>
    </source>
</reference>
<keyword evidence="7" id="KW-1185">Reference proteome</keyword>
<dbReference type="RefSeq" id="WP_321548972.1">
    <property type="nucleotide sequence ID" value="NZ_JAXIVS010000010.1"/>
</dbReference>
<accession>A0ABU5HAH7</accession>
<evidence type="ECO:0000259" key="5">
    <source>
        <dbReference type="Pfam" id="PF08281"/>
    </source>
</evidence>
<comment type="caution">
    <text evidence="6">The sequence shown here is derived from an EMBL/GenBank/DDBJ whole genome shotgun (WGS) entry which is preliminary data.</text>
</comment>
<keyword evidence="2" id="KW-0805">Transcription regulation</keyword>
<dbReference type="InterPro" id="IPR013324">
    <property type="entry name" value="RNA_pol_sigma_r3/r4-like"/>
</dbReference>
<dbReference type="Proteomes" id="UP001291309">
    <property type="component" value="Unassembled WGS sequence"/>
</dbReference>
<evidence type="ECO:0000256" key="3">
    <source>
        <dbReference type="ARBA" id="ARBA00023082"/>
    </source>
</evidence>
<evidence type="ECO:0000256" key="1">
    <source>
        <dbReference type="ARBA" id="ARBA00010641"/>
    </source>
</evidence>
<comment type="similarity">
    <text evidence="1">Belongs to the sigma-70 factor family. ECF subfamily.</text>
</comment>
<protein>
    <submittedName>
        <fullName evidence="6">Sigma-70 family RNA polymerase sigma factor</fullName>
    </submittedName>
</protein>
<name>A0ABU5HAH7_9BACT</name>
<keyword evidence="3" id="KW-0731">Sigma factor</keyword>
<dbReference type="InterPro" id="IPR013325">
    <property type="entry name" value="RNA_pol_sigma_r2"/>
</dbReference>
<dbReference type="InterPro" id="IPR013249">
    <property type="entry name" value="RNA_pol_sigma70_r4_t2"/>
</dbReference>
<dbReference type="SUPFAM" id="SSF88946">
    <property type="entry name" value="Sigma2 domain of RNA polymerase sigma factors"/>
    <property type="match status" value="1"/>
</dbReference>
<proteinExistence type="inferred from homology"/>
<dbReference type="EMBL" id="JAXIVS010000010">
    <property type="protein sequence ID" value="MDY7230251.1"/>
    <property type="molecule type" value="Genomic_DNA"/>
</dbReference>
<dbReference type="Pfam" id="PF08281">
    <property type="entry name" value="Sigma70_r4_2"/>
    <property type="match status" value="1"/>
</dbReference>
<gene>
    <name evidence="6" type="ORF">SYV04_27895</name>
</gene>
<keyword evidence="4" id="KW-0804">Transcription</keyword>
<feature type="domain" description="RNA polymerase sigma factor 70 region 4 type 2" evidence="5">
    <location>
        <begin position="143"/>
        <end position="190"/>
    </location>
</feature>
<dbReference type="PANTHER" id="PTHR43133">
    <property type="entry name" value="RNA POLYMERASE ECF-TYPE SIGMA FACTO"/>
    <property type="match status" value="1"/>
</dbReference>
<evidence type="ECO:0000256" key="4">
    <source>
        <dbReference type="ARBA" id="ARBA00023163"/>
    </source>
</evidence>
<evidence type="ECO:0000313" key="6">
    <source>
        <dbReference type="EMBL" id="MDY7230251.1"/>
    </source>
</evidence>
<dbReference type="InterPro" id="IPR039425">
    <property type="entry name" value="RNA_pol_sigma-70-like"/>
</dbReference>